<evidence type="ECO:0000256" key="9">
    <source>
        <dbReference type="SAM" id="Phobius"/>
    </source>
</evidence>
<dbReference type="GO" id="GO:0016471">
    <property type="term" value="C:vacuolar proton-transporting V-type ATPase complex"/>
    <property type="evidence" value="ECO:0007669"/>
    <property type="project" value="TreeGrafter"/>
</dbReference>
<feature type="transmembrane region" description="Helical" evidence="9">
    <location>
        <begin position="351"/>
        <end position="378"/>
    </location>
</feature>
<protein>
    <submittedName>
        <fullName evidence="10">V-type ATP synthase subunit I</fullName>
    </submittedName>
</protein>
<dbReference type="GO" id="GO:0051117">
    <property type="term" value="F:ATPase binding"/>
    <property type="evidence" value="ECO:0007669"/>
    <property type="project" value="TreeGrafter"/>
</dbReference>
<feature type="transmembrane region" description="Helical" evidence="9">
    <location>
        <begin position="500"/>
        <end position="521"/>
    </location>
</feature>
<feature type="transmembrane region" description="Helical" evidence="9">
    <location>
        <begin position="528"/>
        <end position="546"/>
    </location>
</feature>
<keyword evidence="3" id="KW-0813">Transport</keyword>
<dbReference type="InterPro" id="IPR002490">
    <property type="entry name" value="V-ATPase_116kDa_su"/>
</dbReference>
<evidence type="ECO:0000256" key="4">
    <source>
        <dbReference type="ARBA" id="ARBA00022692"/>
    </source>
</evidence>
<comment type="subcellular location">
    <subcellularLocation>
        <location evidence="1">Membrane</location>
        <topology evidence="1">Multi-pass membrane protein</topology>
    </subcellularLocation>
</comment>
<dbReference type="Pfam" id="PF01496">
    <property type="entry name" value="V_ATPase_I"/>
    <property type="match status" value="1"/>
</dbReference>
<comment type="similarity">
    <text evidence="2">Belongs to the V-ATPase 116 kDa subunit family.</text>
</comment>
<evidence type="ECO:0000256" key="3">
    <source>
        <dbReference type="ARBA" id="ARBA00022448"/>
    </source>
</evidence>
<feature type="transmembrane region" description="Helical" evidence="9">
    <location>
        <begin position="584"/>
        <end position="608"/>
    </location>
</feature>
<gene>
    <name evidence="10" type="ORF">QJ522_22120</name>
</gene>
<keyword evidence="4 9" id="KW-0812">Transmembrane</keyword>
<dbReference type="Gene3D" id="3.30.70.2750">
    <property type="match status" value="1"/>
</dbReference>
<evidence type="ECO:0000256" key="6">
    <source>
        <dbReference type="ARBA" id="ARBA00023065"/>
    </source>
</evidence>
<organism evidence="10 11">
    <name type="scientific">Anaerobaca lacustris</name>
    <dbReference type="NCBI Taxonomy" id="3044600"/>
    <lineage>
        <taxon>Bacteria</taxon>
        <taxon>Pseudomonadati</taxon>
        <taxon>Planctomycetota</taxon>
        <taxon>Phycisphaerae</taxon>
        <taxon>Sedimentisphaerales</taxon>
        <taxon>Anaerobacaceae</taxon>
        <taxon>Anaerobaca</taxon>
    </lineage>
</organism>
<evidence type="ECO:0000313" key="10">
    <source>
        <dbReference type="EMBL" id="MDI6451774.1"/>
    </source>
</evidence>
<keyword evidence="7 9" id="KW-0472">Membrane</keyword>
<dbReference type="Gene3D" id="1.20.1460.20">
    <property type="match status" value="1"/>
</dbReference>
<keyword evidence="11" id="KW-1185">Reference proteome</keyword>
<dbReference type="RefSeq" id="WP_349247181.1">
    <property type="nucleotide sequence ID" value="NZ_JASCXX010000053.1"/>
</dbReference>
<comment type="caution">
    <text evidence="10">The sequence shown here is derived from an EMBL/GenBank/DDBJ whole genome shotgun (WGS) entry which is preliminary data.</text>
</comment>
<sequence>MAKVLIVGHRSQVPELMQALQEAGVAEIMDAQAASLSKQWPDLHAEGKRPRDLEDRVGRIEQAIAFLNEYGPEKTSFLRPLREVSGQRYADVVGGREALDALEQVEQSRREMERLGNEREAVLATLETLGPWQSLETPVEELRQLDSVECLAGLVAERQWESVRADLESQQAVVQVVGSAAGARAILVVCLPESLADAQKRLRAADFKAVAFEGMDGTVREILSENRDRLARLDAEISQGRARIETLTAERLSLQILYDYYNNLLRREQTRVSVPTTEHTVLLEGWVKRQQYAELERVVSRFDACWVDEIPPADDDVPPVDIENRKAIEPFEVVTRLYGMPGHREVDPTVFFAPFFALFFGLCLTDAGYGLVLVAILAWVVKKMHGDRKLLWLLIISSVLTVVAGAVTGGWFGDGVQQFVPALGGVRNAVMWFDPLEDPMKFFILALALGYFQIIFGVTIGFVHAMRQRRYIDAIFDHLTWLVMLNSIAVYGFAKAGALPAWVGSVFGWIILVPAALILLGSHREGGWGGRIGMGAYSLFSTIFFLGDVLSYLRLMALGMATAGLGMAVNVMTKVTAEIPWIGWLLAPLVFVGGHAFNLVINALGAFVHTLRLQYVEFFPKFLQGGGRDFRPLQMANRYVLVTGDDEPGRSQQP</sequence>
<dbReference type="Gene3D" id="3.30.70.2170">
    <property type="match status" value="1"/>
</dbReference>
<keyword evidence="8" id="KW-0175">Coiled coil</keyword>
<dbReference type="EMBL" id="JASCXX010000053">
    <property type="protein sequence ID" value="MDI6451774.1"/>
    <property type="molecule type" value="Genomic_DNA"/>
</dbReference>
<dbReference type="AlphaFoldDB" id="A0AAW6U741"/>
<dbReference type="PANTHER" id="PTHR11629">
    <property type="entry name" value="VACUOLAR PROTON ATPASES"/>
    <property type="match status" value="1"/>
</dbReference>
<feature type="transmembrane region" description="Helical" evidence="9">
    <location>
        <begin position="475"/>
        <end position="494"/>
    </location>
</feature>
<evidence type="ECO:0000256" key="2">
    <source>
        <dbReference type="ARBA" id="ARBA00009904"/>
    </source>
</evidence>
<dbReference type="GO" id="GO:0007035">
    <property type="term" value="P:vacuolar acidification"/>
    <property type="evidence" value="ECO:0007669"/>
    <property type="project" value="TreeGrafter"/>
</dbReference>
<evidence type="ECO:0000256" key="8">
    <source>
        <dbReference type="SAM" id="Coils"/>
    </source>
</evidence>
<feature type="transmembrane region" description="Helical" evidence="9">
    <location>
        <begin position="552"/>
        <end position="572"/>
    </location>
</feature>
<dbReference type="Proteomes" id="UP001431776">
    <property type="component" value="Unassembled WGS sequence"/>
</dbReference>
<dbReference type="PANTHER" id="PTHR11629:SF63">
    <property type="entry name" value="V-TYPE PROTON ATPASE SUBUNIT A"/>
    <property type="match status" value="1"/>
</dbReference>
<evidence type="ECO:0000256" key="7">
    <source>
        <dbReference type="ARBA" id="ARBA00023136"/>
    </source>
</evidence>
<accession>A0AAW6U741</accession>
<evidence type="ECO:0000313" key="11">
    <source>
        <dbReference type="Proteomes" id="UP001431776"/>
    </source>
</evidence>
<evidence type="ECO:0000256" key="5">
    <source>
        <dbReference type="ARBA" id="ARBA00022989"/>
    </source>
</evidence>
<keyword evidence="5 9" id="KW-1133">Transmembrane helix</keyword>
<dbReference type="GO" id="GO:0033179">
    <property type="term" value="C:proton-transporting V-type ATPase, V0 domain"/>
    <property type="evidence" value="ECO:0007669"/>
    <property type="project" value="InterPro"/>
</dbReference>
<feature type="transmembrane region" description="Helical" evidence="9">
    <location>
        <begin position="442"/>
        <end position="463"/>
    </location>
</feature>
<proteinExistence type="inferred from homology"/>
<feature type="transmembrane region" description="Helical" evidence="9">
    <location>
        <begin position="390"/>
        <end position="412"/>
    </location>
</feature>
<keyword evidence="6" id="KW-0406">Ion transport</keyword>
<feature type="coiled-coil region" evidence="8">
    <location>
        <begin position="98"/>
        <end position="125"/>
    </location>
</feature>
<dbReference type="GO" id="GO:0046961">
    <property type="term" value="F:proton-transporting ATPase activity, rotational mechanism"/>
    <property type="evidence" value="ECO:0007669"/>
    <property type="project" value="InterPro"/>
</dbReference>
<name>A0AAW6U741_9BACT</name>
<reference evidence="10" key="1">
    <citation type="submission" date="2023-05" db="EMBL/GenBank/DDBJ databases">
        <title>Anaerotaeda fermentans gen. nov., sp. nov., a novel anaerobic planctomycete of the new family within the order Sedimentisphaerales isolated from Taman Peninsula, Russia.</title>
        <authorList>
            <person name="Khomyakova M.A."/>
            <person name="Merkel A.Y."/>
            <person name="Slobodkin A.I."/>
        </authorList>
    </citation>
    <scope>NUCLEOTIDE SEQUENCE</scope>
    <source>
        <strain evidence="10">M17dextr</strain>
    </source>
</reference>
<evidence type="ECO:0000256" key="1">
    <source>
        <dbReference type="ARBA" id="ARBA00004141"/>
    </source>
</evidence>